<evidence type="ECO:0000256" key="3">
    <source>
        <dbReference type="ARBA" id="ARBA00022806"/>
    </source>
</evidence>
<dbReference type="EMBL" id="BSUZ01000001">
    <property type="protein sequence ID" value="GMA88490.1"/>
    <property type="molecule type" value="Genomic_DNA"/>
</dbReference>
<protein>
    <recommendedName>
        <fullName evidence="5">UvrD-like helicase ATP-binding domain-containing protein</fullName>
    </recommendedName>
</protein>
<accession>A0ABQ6JML5</accession>
<keyword evidence="3" id="KW-0347">Helicase</keyword>
<feature type="domain" description="UvrD-like helicase ATP-binding" evidence="5">
    <location>
        <begin position="70"/>
        <end position="134"/>
    </location>
</feature>
<dbReference type="Pfam" id="PF00580">
    <property type="entry name" value="UvrD-helicase"/>
    <property type="match status" value="1"/>
</dbReference>
<evidence type="ECO:0000256" key="2">
    <source>
        <dbReference type="ARBA" id="ARBA00022801"/>
    </source>
</evidence>
<keyword evidence="4" id="KW-0067">ATP-binding</keyword>
<name>A0ABQ6JML5_9ACTN</name>
<evidence type="ECO:0000256" key="1">
    <source>
        <dbReference type="ARBA" id="ARBA00022741"/>
    </source>
</evidence>
<sequence>MDAVEVMPSTVTEAVLQAAGEAAEHLVDLDDVDAYLAARVEQVAALPYNDAKVAGRYAPITTLLGRLEARRQLLPLVAAYREAKALRDSLDFGDQARLAAELARQVPQAAVEERGRSRVVLLDEFQDTSHAQARHAARALR</sequence>
<evidence type="ECO:0000256" key="4">
    <source>
        <dbReference type="ARBA" id="ARBA00022840"/>
    </source>
</evidence>
<evidence type="ECO:0000259" key="5">
    <source>
        <dbReference type="Pfam" id="PF00580"/>
    </source>
</evidence>
<dbReference type="Proteomes" id="UP001157017">
    <property type="component" value="Unassembled WGS sequence"/>
</dbReference>
<reference evidence="7" key="1">
    <citation type="journal article" date="2019" name="Int. J. Syst. Evol. Microbiol.">
        <title>The Global Catalogue of Microorganisms (GCM) 10K type strain sequencing project: providing services to taxonomists for standard genome sequencing and annotation.</title>
        <authorList>
            <consortium name="The Broad Institute Genomics Platform"/>
            <consortium name="The Broad Institute Genome Sequencing Center for Infectious Disease"/>
            <person name="Wu L."/>
            <person name="Ma J."/>
        </authorList>
    </citation>
    <scope>NUCLEOTIDE SEQUENCE [LARGE SCALE GENOMIC DNA]</scope>
    <source>
        <strain evidence="7">NBRC 108730</strain>
    </source>
</reference>
<keyword evidence="1" id="KW-0547">Nucleotide-binding</keyword>
<evidence type="ECO:0000313" key="7">
    <source>
        <dbReference type="Proteomes" id="UP001157017"/>
    </source>
</evidence>
<organism evidence="6 7">
    <name type="scientific">Angustibacter aerolatus</name>
    <dbReference type="NCBI Taxonomy" id="1162965"/>
    <lineage>
        <taxon>Bacteria</taxon>
        <taxon>Bacillati</taxon>
        <taxon>Actinomycetota</taxon>
        <taxon>Actinomycetes</taxon>
        <taxon>Kineosporiales</taxon>
        <taxon>Kineosporiaceae</taxon>
    </lineage>
</organism>
<proteinExistence type="predicted"/>
<dbReference type="InterPro" id="IPR027417">
    <property type="entry name" value="P-loop_NTPase"/>
</dbReference>
<dbReference type="InterPro" id="IPR013986">
    <property type="entry name" value="DExx_box_DNA_helicase_dom_sf"/>
</dbReference>
<evidence type="ECO:0000313" key="6">
    <source>
        <dbReference type="EMBL" id="GMA88490.1"/>
    </source>
</evidence>
<comment type="caution">
    <text evidence="6">The sequence shown here is derived from an EMBL/GenBank/DDBJ whole genome shotgun (WGS) entry which is preliminary data.</text>
</comment>
<gene>
    <name evidence="6" type="ORF">GCM10025868_37400</name>
</gene>
<dbReference type="InterPro" id="IPR014016">
    <property type="entry name" value="UvrD-like_ATP-bd"/>
</dbReference>
<dbReference type="Gene3D" id="3.40.50.300">
    <property type="entry name" value="P-loop containing nucleotide triphosphate hydrolases"/>
    <property type="match status" value="1"/>
</dbReference>
<dbReference type="SUPFAM" id="SSF52540">
    <property type="entry name" value="P-loop containing nucleoside triphosphate hydrolases"/>
    <property type="match status" value="1"/>
</dbReference>
<keyword evidence="7" id="KW-1185">Reference proteome</keyword>
<dbReference type="Gene3D" id="1.10.10.160">
    <property type="match status" value="1"/>
</dbReference>
<keyword evidence="2" id="KW-0378">Hydrolase</keyword>